<keyword evidence="2" id="KW-1185">Reference proteome</keyword>
<organism evidence="1 2">
    <name type="scientific">Rhodosalinus halophilus</name>
    <dbReference type="NCBI Taxonomy" id="2259333"/>
    <lineage>
        <taxon>Bacteria</taxon>
        <taxon>Pseudomonadati</taxon>
        <taxon>Pseudomonadota</taxon>
        <taxon>Alphaproteobacteria</taxon>
        <taxon>Rhodobacterales</taxon>
        <taxon>Paracoccaceae</taxon>
        <taxon>Rhodosalinus</taxon>
    </lineage>
</organism>
<accession>A0A365U9I2</accession>
<sequence length="142" mass="15931">MSRENDGEGSARPWRDLEERVIDLALAGLQQPVYACVLHRQPPRETWIGEVPFDRYRRRLRVTMTRRPPRAGGHGVVYRIRLSGLHLAARARTLDLERMEASGRPALAGRLDLGAMALAITVLETETGTGRAPCRLPPRRSS</sequence>
<dbReference type="RefSeq" id="WP_113288886.1">
    <property type="nucleotide sequence ID" value="NZ_QNTQ01000006.1"/>
</dbReference>
<reference evidence="1 2" key="1">
    <citation type="submission" date="2018-07" db="EMBL/GenBank/DDBJ databases">
        <title>Rhodosalinus sp. strain E84T genomic sequence and assembly.</title>
        <authorList>
            <person name="Liu Z.-W."/>
            <person name="Lu D.-C."/>
        </authorList>
    </citation>
    <scope>NUCLEOTIDE SEQUENCE [LARGE SCALE GENOMIC DNA]</scope>
    <source>
        <strain evidence="1 2">E84</strain>
    </source>
</reference>
<dbReference type="EMBL" id="QNTQ01000006">
    <property type="protein sequence ID" value="RBI85629.1"/>
    <property type="molecule type" value="Genomic_DNA"/>
</dbReference>
<name>A0A365U9I2_9RHOB</name>
<gene>
    <name evidence="1" type="ORF">DRV85_07820</name>
</gene>
<dbReference type="Proteomes" id="UP000253370">
    <property type="component" value="Unassembled WGS sequence"/>
</dbReference>
<protein>
    <submittedName>
        <fullName evidence="1">Uncharacterized protein</fullName>
    </submittedName>
</protein>
<evidence type="ECO:0000313" key="1">
    <source>
        <dbReference type="EMBL" id="RBI85629.1"/>
    </source>
</evidence>
<proteinExistence type="predicted"/>
<comment type="caution">
    <text evidence="1">The sequence shown here is derived from an EMBL/GenBank/DDBJ whole genome shotgun (WGS) entry which is preliminary data.</text>
</comment>
<evidence type="ECO:0000313" key="2">
    <source>
        <dbReference type="Proteomes" id="UP000253370"/>
    </source>
</evidence>
<dbReference type="AlphaFoldDB" id="A0A365U9I2"/>